<keyword evidence="8 13" id="KW-0418">Kinase</keyword>
<dbReference type="EMBL" id="BX284602">
    <property type="protein sequence ID" value="CAA94175.1"/>
    <property type="molecule type" value="Genomic_DNA"/>
</dbReference>
<organism evidence="13 14">
    <name type="scientific">Caenorhabditis elegans</name>
    <dbReference type="NCBI Taxonomy" id="6239"/>
    <lineage>
        <taxon>Eukaryota</taxon>
        <taxon>Metazoa</taxon>
        <taxon>Ecdysozoa</taxon>
        <taxon>Nematoda</taxon>
        <taxon>Chromadorea</taxon>
        <taxon>Rhabditida</taxon>
        <taxon>Rhabditina</taxon>
        <taxon>Rhabditomorpha</taxon>
        <taxon>Rhabditoidea</taxon>
        <taxon>Rhabditidae</taxon>
        <taxon>Peloderinae</taxon>
        <taxon>Caenorhabditis</taxon>
    </lineage>
</organism>
<dbReference type="InterPro" id="IPR055231">
    <property type="entry name" value="2AA_helical"/>
</dbReference>
<evidence type="ECO:0000256" key="5">
    <source>
        <dbReference type="ARBA" id="ARBA00022679"/>
    </source>
</evidence>
<dbReference type="GO" id="GO:0004674">
    <property type="term" value="F:protein serine/threonine kinase activity"/>
    <property type="evidence" value="ECO:0000318"/>
    <property type="project" value="GO_Central"/>
</dbReference>
<dbReference type="SUPFAM" id="SSF48371">
    <property type="entry name" value="ARM repeat"/>
    <property type="match status" value="1"/>
</dbReference>
<dbReference type="Reactome" id="R-CEL-1660516">
    <property type="pathway name" value="Synthesis of PIPs at the early endosome membrane"/>
</dbReference>
<dbReference type="SUPFAM" id="SSF56112">
    <property type="entry name" value="Protein kinase-like (PK-like)"/>
    <property type="match status" value="1"/>
</dbReference>
<evidence type="ECO:0000256" key="10">
    <source>
        <dbReference type="PROSITE-ProRule" id="PRU00103"/>
    </source>
</evidence>
<dbReference type="FunFam" id="1.25.10.10:FF:001434">
    <property type="entry name" value="Related to yeast Vacuolar Protein Sorting factor"/>
    <property type="match status" value="1"/>
</dbReference>
<dbReference type="OMA" id="MLMMRID"/>
<dbReference type="WormBase" id="ZK930.1a">
    <property type="protein sequence ID" value="CE06671"/>
    <property type="gene ID" value="WBGene00014151"/>
    <property type="gene designation" value="vps-15"/>
</dbReference>
<dbReference type="Gene3D" id="1.10.510.10">
    <property type="entry name" value="Transferase(Phosphotransferase) domain 1"/>
    <property type="match status" value="1"/>
</dbReference>
<dbReference type="InterPro" id="IPR001680">
    <property type="entry name" value="WD40_rpt"/>
</dbReference>
<dbReference type="PIR" id="T28107">
    <property type="entry name" value="T28107"/>
</dbReference>
<dbReference type="InterPro" id="IPR016024">
    <property type="entry name" value="ARM-type_fold"/>
</dbReference>
<keyword evidence="6" id="KW-0677">Repeat</keyword>
<dbReference type="KEGG" id="cel:CELE_ZK930.1"/>
<keyword evidence="7" id="KW-0547">Nucleotide-binding</keyword>
<evidence type="ECO:0007829" key="16">
    <source>
        <dbReference type="PeptideAtlas" id="Q23669"/>
    </source>
</evidence>
<dbReference type="PROSITE" id="PS50077">
    <property type="entry name" value="HEAT_REPEAT"/>
    <property type="match status" value="1"/>
</dbReference>
<keyword evidence="9" id="KW-0067">ATP-binding</keyword>
<dbReference type="eggNOG" id="KOG1240">
    <property type="taxonomic scope" value="Eukaryota"/>
</dbReference>
<dbReference type="PANTHER" id="PTHR17583:SF0">
    <property type="entry name" value="PHOSPHOINOSITIDE 3-KINASE REGULATORY SUBUNIT 4"/>
    <property type="match status" value="1"/>
</dbReference>
<comment type="subcellular location">
    <subcellularLocation>
        <location evidence="1">Cytoplasmic vesicle</location>
        <location evidence="1">Autophagosome</location>
    </subcellularLocation>
</comment>
<dbReference type="GO" id="GO:0006623">
    <property type="term" value="P:protein targeting to vacuole"/>
    <property type="evidence" value="ECO:0000318"/>
    <property type="project" value="GO_Central"/>
</dbReference>
<dbReference type="PhylomeDB" id="Q23669"/>
<sequence length="1354" mass="152381">MGNINSLFTTNPSEILPVEVYLNDLSCDAVENLGSTRFMKVARGRTHEGVFVYKVFVRQDLASLDPFPQRIIDIRKALMKSPNCCPIKKVLVKQKYAVMVRAFQKHTLFDRLSTRPFVVEAEKMWYIFLLFKALSQCETAGVCHGDLKSQNVLISSTNWLQITDFAPFKPCFLTHDNPSSFTFFFDTSRRQSCYIAPERFISATEYDEKLRDGQDEWLFGSLTPKMDMFSAGCIVFELLCDRPPFTYSSLCEYRSMNDADAGNMLLRLIQDVPAPYRPLLRLLLNRDPSFRISANAVLTGAALKFPHILESFLFKYLDRFRPLYGTSTSSDPSTDDFSQALEFSYLEPDDVITKLKREKQLWWARLSENDESKSFAFLFVSLITANLRALRTIQGKTDAIRMLVELSTISDSSVAIDRILPYFVHLWMDPETQVRATAVTAVAELLAPIQPKTYEESLVFVDYLFPHLNSMSNDSIDSPQHVLFAIATSLGQFADTAYRFYMAGREIRQATMYDDEVSTAGEQQQNDDAGALLHGVSAMFSALCSKEPMVKRCLVESKSLILLYHFFIKIGNDDTLLRFLCTFLNAKTEWRLRAAFFDSLPVCVQKRSEGMVPLLQLGLQDGEEHVVVRALGCIHILIKNENLDKMSVKKLLDDVLPFLVHPNDWIRSTVCDILLAIDCQWHNAEVHVKLIPLVSPFVEESKRGVLTLKSKPVLMSQLVDPIPRTTFNQIIDQSLENTKQITMLLEIHFQTGKPFEAGAGWFNTIFPKIKTETKAGVVEHNDLKAALEARKRLTASVYSFRKLFERMAETRNTAGMEIYLTRQLGTIDLSSIAHSRVRRKEFTYGGDESAMSSNSKHLTAINIPNHSTERRDTLLLAGEVVIEEERTVTNTPAPYSPVKNTTFDNQVNEMLAHLNELHMRNVNCRPKRPLAASASHPVLSASPSAGSLGSSSNNNVKGIIITHLHEHSGKITKLCANRESDLFLSGSTDGTVKVWKTRSVLGEGYGSARSEDTWIPTETSREKVNSVGWNDQFACSATNDGFVRWADVGQGSARVATQVRIPDAEGPPVYLHCNGPMAIVRTHHGVLYGIDLRVGASEGPLKRHDIWRKKFQESHGLVTSSAIDPWQQSWMVIGNNSGQKNLVLYDLRFKEEVLRWESPHQNTQPNRVWANPVSRQECPEVFVGFSMHGEISTYELSAQPLRKRVFWTGGAPILSYSAASNDARKQDSLATRSLCVCEKTGVVYTGDTRGAIRKWNPTRAVGCEIISAPPKGRTAYRTIFEENDTSTAPSGASTDPFVIYERTVLDTEAKENQKVVPLDSKPSTYHRTPITDMMLLNSELLVSSGYDGVIKIWK</sequence>
<evidence type="ECO:0000313" key="14">
    <source>
        <dbReference type="Proteomes" id="UP000001940"/>
    </source>
</evidence>
<name>Q23669_CAEEL</name>
<dbReference type="SUPFAM" id="SSF50978">
    <property type="entry name" value="WD40 repeat-like"/>
    <property type="match status" value="1"/>
</dbReference>
<dbReference type="SMR" id="Q23669"/>
<dbReference type="InterPro" id="IPR011989">
    <property type="entry name" value="ARM-like"/>
</dbReference>
<protein>
    <recommendedName>
        <fullName evidence="2">non-specific serine/threonine protein kinase</fullName>
        <ecNumber evidence="2">2.7.11.1</ecNumber>
    </recommendedName>
</protein>
<dbReference type="GO" id="GO:0005770">
    <property type="term" value="C:late endosome"/>
    <property type="evidence" value="ECO:0000318"/>
    <property type="project" value="GO_Central"/>
</dbReference>
<dbReference type="EC" id="2.7.11.1" evidence="2"/>
<dbReference type="CTD" id="174827"/>
<evidence type="ECO:0000256" key="8">
    <source>
        <dbReference type="ARBA" id="ARBA00022777"/>
    </source>
</evidence>
<dbReference type="Reactome" id="R-CEL-5668599">
    <property type="pathway name" value="RHO GTPases Activate NADPH Oxidases"/>
</dbReference>
<dbReference type="CDD" id="cd13980">
    <property type="entry name" value="STKc_Vps15"/>
    <property type="match status" value="1"/>
</dbReference>
<dbReference type="InterPro" id="IPR000719">
    <property type="entry name" value="Prot_kinase_dom"/>
</dbReference>
<evidence type="ECO:0000256" key="1">
    <source>
        <dbReference type="ARBA" id="ARBA00004419"/>
    </source>
</evidence>
<dbReference type="FunCoup" id="Q23669">
    <property type="interactions" value="2935"/>
</dbReference>
<evidence type="ECO:0000313" key="13">
    <source>
        <dbReference type="EMBL" id="CAA94175.1"/>
    </source>
</evidence>
<dbReference type="Pfam" id="PF22956">
    <property type="entry name" value="VPS15-like_hel"/>
    <property type="match status" value="1"/>
</dbReference>
<dbReference type="GO" id="GO:0005524">
    <property type="term" value="F:ATP binding"/>
    <property type="evidence" value="ECO:0007669"/>
    <property type="project" value="UniProtKB-KW"/>
</dbReference>
<keyword evidence="5" id="KW-0808">Transferase</keyword>
<accession>Q23669</accession>
<feature type="repeat" description="WD" evidence="11">
    <location>
        <begin position="1323"/>
        <end position="1354"/>
    </location>
</feature>
<dbReference type="Bgee" id="WBGene00014151">
    <property type="expression patterns" value="Expressed in germ line (C elegans) and 4 other cell types or tissues"/>
</dbReference>
<feature type="repeat" description="HEAT" evidence="10">
    <location>
        <begin position="419"/>
        <end position="457"/>
    </location>
</feature>
<dbReference type="PROSITE" id="PS50011">
    <property type="entry name" value="PROTEIN_KINASE_DOM"/>
    <property type="match status" value="1"/>
</dbReference>
<dbReference type="FunFam" id="2.130.10.10:FF:003668">
    <property type="entry name" value="Related to yeast Vacuolar Protein Sorting factor"/>
    <property type="match status" value="1"/>
</dbReference>
<evidence type="ECO:0000256" key="9">
    <source>
        <dbReference type="ARBA" id="ARBA00022840"/>
    </source>
</evidence>
<dbReference type="STRING" id="6239.ZK930.1a.1"/>
<dbReference type="FunFam" id="2.130.10.10:FF:003599">
    <property type="entry name" value="Related to yeast Vacuolar Protein Sorting factor"/>
    <property type="match status" value="1"/>
</dbReference>
<dbReference type="HOGENOM" id="CLU_265832_0_0_1"/>
<dbReference type="InterPro" id="IPR011009">
    <property type="entry name" value="Kinase-like_dom_sf"/>
</dbReference>
<feature type="repeat" description="WD" evidence="11">
    <location>
        <begin position="964"/>
        <end position="999"/>
    </location>
</feature>
<dbReference type="Reactome" id="R-CEL-1632852">
    <property type="pathway name" value="Macroautophagy"/>
</dbReference>
<dbReference type="SMART" id="SM00220">
    <property type="entry name" value="S_TKc"/>
    <property type="match status" value="1"/>
</dbReference>
<dbReference type="GO" id="GO:0034272">
    <property type="term" value="C:phosphatidylinositol 3-kinase complex, class III, type II"/>
    <property type="evidence" value="ECO:0000318"/>
    <property type="project" value="GO_Central"/>
</dbReference>
<feature type="domain" description="Protein kinase" evidence="12">
    <location>
        <begin position="27"/>
        <end position="313"/>
    </location>
</feature>
<keyword evidence="16" id="KW-1267">Proteomics identification</keyword>
<dbReference type="GO" id="GO:0005776">
    <property type="term" value="C:autophagosome"/>
    <property type="evidence" value="ECO:0007669"/>
    <property type="project" value="UniProtKB-SubCell"/>
</dbReference>
<dbReference type="Reactome" id="R-CEL-1660514">
    <property type="pathway name" value="Synthesis of PIPs at the Golgi membrane"/>
</dbReference>
<dbReference type="PeptideAtlas" id="Q23669"/>
<dbReference type="Pfam" id="PF00400">
    <property type="entry name" value="WD40"/>
    <property type="match status" value="2"/>
</dbReference>
<dbReference type="GO" id="GO:0071561">
    <property type="term" value="C:nucleus-vacuole junction"/>
    <property type="evidence" value="ECO:0000318"/>
    <property type="project" value="GO_Central"/>
</dbReference>
<evidence type="ECO:0000256" key="2">
    <source>
        <dbReference type="ARBA" id="ARBA00012513"/>
    </source>
</evidence>
<dbReference type="InParanoid" id="Q23669"/>
<dbReference type="Pfam" id="PF00069">
    <property type="entry name" value="Pkinase"/>
    <property type="match status" value="1"/>
</dbReference>
<keyword evidence="4 11" id="KW-0853">WD repeat</keyword>
<dbReference type="Reactome" id="R-CEL-1660517">
    <property type="pathway name" value="Synthesis of PIPs at the late endosome membrane"/>
</dbReference>
<evidence type="ECO:0000313" key="15">
    <source>
        <dbReference type="WormBase" id="ZK930.1a"/>
    </source>
</evidence>
<dbReference type="ExpressionAtlas" id="Q23669">
    <property type="expression patterns" value="baseline"/>
</dbReference>
<dbReference type="InterPro" id="IPR015943">
    <property type="entry name" value="WD40/YVTN_repeat-like_dom_sf"/>
</dbReference>
<dbReference type="AGR" id="WB:WBGene00014151"/>
<dbReference type="GO" id="GO:0034271">
    <property type="term" value="C:phosphatidylinositol 3-kinase complex, class III, type I"/>
    <property type="evidence" value="ECO:0000318"/>
    <property type="project" value="GO_Central"/>
</dbReference>
<reference evidence="13 14" key="1">
    <citation type="journal article" date="1998" name="Science">
        <title>Genome sequence of the nematode C. elegans: a platform for investigating biology.</title>
        <authorList>
            <consortium name="The C. elegans sequencing consortium"/>
            <person name="Sulson J.E."/>
            <person name="Waterston R."/>
        </authorList>
    </citation>
    <scope>NUCLEOTIDE SEQUENCE [LARGE SCALE GENOMIC DNA]</scope>
    <source>
        <strain evidence="13 14">Bristol N2</strain>
    </source>
</reference>
<evidence type="ECO:0000256" key="3">
    <source>
        <dbReference type="ARBA" id="ARBA00022527"/>
    </source>
</evidence>
<dbReference type="PaxDb" id="6239-ZK930.1a"/>
<dbReference type="GO" id="GO:0000425">
    <property type="term" value="P:pexophagy"/>
    <property type="evidence" value="ECO:0000318"/>
    <property type="project" value="GO_Central"/>
</dbReference>
<dbReference type="InterPro" id="IPR045162">
    <property type="entry name" value="Vps15-like"/>
</dbReference>
<dbReference type="FunFam" id="1.25.10.10:FF:001215">
    <property type="entry name" value="Related to yeast Vacuolar Protein Sorting factor"/>
    <property type="match status" value="1"/>
</dbReference>
<dbReference type="PROSITE" id="PS50082">
    <property type="entry name" value="WD_REPEATS_2"/>
    <property type="match status" value="2"/>
</dbReference>
<evidence type="ECO:0000256" key="4">
    <source>
        <dbReference type="ARBA" id="ARBA00022574"/>
    </source>
</evidence>
<dbReference type="UCSC" id="ZK930.1">
    <property type="organism name" value="c. elegans"/>
</dbReference>
<dbReference type="Gene3D" id="2.130.10.10">
    <property type="entry name" value="YVTN repeat-like/Quinoprotein amine dehydrogenase"/>
    <property type="match status" value="2"/>
</dbReference>
<evidence type="ECO:0000259" key="12">
    <source>
        <dbReference type="PROSITE" id="PS50011"/>
    </source>
</evidence>
<dbReference type="PROSITE" id="PS50294">
    <property type="entry name" value="WD_REPEATS_REGION"/>
    <property type="match status" value="2"/>
</dbReference>
<dbReference type="AlphaFoldDB" id="Q23669"/>
<gene>
    <name evidence="13 15" type="primary">vps-15</name>
    <name evidence="13" type="ORF">CELE_ZK930.1</name>
    <name evidence="15" type="ORF">ZK930.1</name>
</gene>
<dbReference type="PROSITE" id="PS00108">
    <property type="entry name" value="PROTEIN_KINASE_ST"/>
    <property type="match status" value="1"/>
</dbReference>
<dbReference type="OrthoDB" id="242910at2759"/>
<dbReference type="Proteomes" id="UP000001940">
    <property type="component" value="Chromosome II"/>
</dbReference>
<dbReference type="InterPro" id="IPR036322">
    <property type="entry name" value="WD40_repeat_dom_sf"/>
</dbReference>
<dbReference type="InterPro" id="IPR008271">
    <property type="entry name" value="Ser/Thr_kinase_AS"/>
</dbReference>
<keyword evidence="14" id="KW-1185">Reference proteome</keyword>
<dbReference type="RefSeq" id="NP_001254322.1">
    <property type="nucleotide sequence ID" value="NM_001267393.3"/>
</dbReference>
<dbReference type="InterPro" id="IPR021133">
    <property type="entry name" value="HEAT_type_2"/>
</dbReference>
<dbReference type="SMART" id="SM00320">
    <property type="entry name" value="WD40"/>
    <property type="match status" value="3"/>
</dbReference>
<dbReference type="FunFam" id="1.10.510.10:FF:001883">
    <property type="entry name" value="Related to yeast Vacuolar Protein Sorting factor"/>
    <property type="match status" value="1"/>
</dbReference>
<proteinExistence type="evidence at protein level"/>
<dbReference type="Gene3D" id="1.25.10.10">
    <property type="entry name" value="Leucine-rich Repeat Variant"/>
    <property type="match status" value="2"/>
</dbReference>
<dbReference type="PANTHER" id="PTHR17583">
    <property type="entry name" value="PHOSPHOINOSITIDE 3-KINASE REGULATORY SUBUNIT 4"/>
    <property type="match status" value="1"/>
</dbReference>
<evidence type="ECO:0000256" key="11">
    <source>
        <dbReference type="PROSITE-ProRule" id="PRU00221"/>
    </source>
</evidence>
<dbReference type="GeneID" id="174827"/>
<evidence type="ECO:0000256" key="6">
    <source>
        <dbReference type="ARBA" id="ARBA00022737"/>
    </source>
</evidence>
<evidence type="ECO:0000256" key="7">
    <source>
        <dbReference type="ARBA" id="ARBA00022741"/>
    </source>
</evidence>
<dbReference type="GO" id="GO:0045324">
    <property type="term" value="P:late endosome to vacuole transport"/>
    <property type="evidence" value="ECO:0000318"/>
    <property type="project" value="GO_Central"/>
</dbReference>
<keyword evidence="3 13" id="KW-0723">Serine/threonine-protein kinase</keyword>